<reference evidence="1" key="2">
    <citation type="journal article" date="2015" name="Data Brief">
        <title>Shoot transcriptome of the giant reed, Arundo donax.</title>
        <authorList>
            <person name="Barrero R.A."/>
            <person name="Guerrero F.D."/>
            <person name="Moolhuijzen P."/>
            <person name="Goolsby J.A."/>
            <person name="Tidwell J."/>
            <person name="Bellgard S.E."/>
            <person name="Bellgard M.I."/>
        </authorList>
    </citation>
    <scope>NUCLEOTIDE SEQUENCE</scope>
    <source>
        <tissue evidence="1">Shoot tissue taken approximately 20 cm above the soil surface</tissue>
    </source>
</reference>
<reference evidence="1" key="1">
    <citation type="submission" date="2014-09" db="EMBL/GenBank/DDBJ databases">
        <authorList>
            <person name="Magalhaes I.L.F."/>
            <person name="Oliveira U."/>
            <person name="Santos F.R."/>
            <person name="Vidigal T.H.D.A."/>
            <person name="Brescovit A.D."/>
            <person name="Santos A.J."/>
        </authorList>
    </citation>
    <scope>NUCLEOTIDE SEQUENCE</scope>
    <source>
        <tissue evidence="1">Shoot tissue taken approximately 20 cm above the soil surface</tissue>
    </source>
</reference>
<dbReference type="EMBL" id="GBRH01184093">
    <property type="protein sequence ID" value="JAE13803.1"/>
    <property type="molecule type" value="Transcribed_RNA"/>
</dbReference>
<evidence type="ECO:0000313" key="1">
    <source>
        <dbReference type="EMBL" id="JAE13803.1"/>
    </source>
</evidence>
<protein>
    <submittedName>
        <fullName evidence="1">Uncharacterized protein</fullName>
    </submittedName>
</protein>
<dbReference type="AlphaFoldDB" id="A0A0A9FZJ0"/>
<proteinExistence type="predicted"/>
<accession>A0A0A9FZJ0</accession>
<name>A0A0A9FZJ0_ARUDO</name>
<sequence>MELQFEWDQVAAFVRQPIWVPVQLERALLLLPLLDLWHCEQDRPSNNS</sequence>
<organism evidence="1">
    <name type="scientific">Arundo donax</name>
    <name type="common">Giant reed</name>
    <name type="synonym">Donax arundinaceus</name>
    <dbReference type="NCBI Taxonomy" id="35708"/>
    <lineage>
        <taxon>Eukaryota</taxon>
        <taxon>Viridiplantae</taxon>
        <taxon>Streptophyta</taxon>
        <taxon>Embryophyta</taxon>
        <taxon>Tracheophyta</taxon>
        <taxon>Spermatophyta</taxon>
        <taxon>Magnoliopsida</taxon>
        <taxon>Liliopsida</taxon>
        <taxon>Poales</taxon>
        <taxon>Poaceae</taxon>
        <taxon>PACMAD clade</taxon>
        <taxon>Arundinoideae</taxon>
        <taxon>Arundineae</taxon>
        <taxon>Arundo</taxon>
    </lineage>
</organism>